<evidence type="ECO:0000256" key="5">
    <source>
        <dbReference type="PIRNR" id="PIRNR000410"/>
    </source>
</evidence>
<feature type="binding site" evidence="6">
    <location>
        <begin position="233"/>
        <end position="234"/>
    </location>
    <ligand>
        <name>S-adenosyl-L-methionine</name>
        <dbReference type="ChEBI" id="CHEBI:59789"/>
    </ligand>
</feature>
<keyword evidence="3 5" id="KW-0808">Transferase</keyword>
<feature type="domain" description="CheR-type methyltransferase" evidence="7">
    <location>
        <begin position="13"/>
        <end position="290"/>
    </location>
</feature>
<dbReference type="OrthoDB" id="9816309at2"/>
<evidence type="ECO:0000256" key="4">
    <source>
        <dbReference type="ARBA" id="ARBA00022691"/>
    </source>
</evidence>
<evidence type="ECO:0000313" key="9">
    <source>
        <dbReference type="Proteomes" id="UP000001494"/>
    </source>
</evidence>
<feature type="binding site" evidence="6">
    <location>
        <position position="88"/>
    </location>
    <ligand>
        <name>S-adenosyl-L-methionine</name>
        <dbReference type="ChEBI" id="CHEBI:59789"/>
    </ligand>
</feature>
<dbReference type="HOGENOM" id="CLU_025854_0_0_5"/>
<dbReference type="SUPFAM" id="SSF53335">
    <property type="entry name" value="S-adenosyl-L-methionine-dependent methyltransferases"/>
    <property type="match status" value="1"/>
</dbReference>
<keyword evidence="2 5" id="KW-0489">Methyltransferase</keyword>
<dbReference type="GeneID" id="79904665"/>
<feature type="binding site" evidence="6">
    <location>
        <position position="162"/>
    </location>
    <ligand>
        <name>S-adenosyl-L-methionine</name>
        <dbReference type="ChEBI" id="CHEBI:59789"/>
    </ligand>
</feature>
<dbReference type="GO" id="GO:0032259">
    <property type="term" value="P:methylation"/>
    <property type="evidence" value="ECO:0007669"/>
    <property type="project" value="UniProtKB-KW"/>
</dbReference>
<protein>
    <recommendedName>
        <fullName evidence="5">Chemotaxis protein methyltransferase</fullName>
        <ecNumber evidence="5">2.1.1.80</ecNumber>
    </recommendedName>
</protein>
<dbReference type="PIRSF" id="PIRSF000410">
    <property type="entry name" value="CheR"/>
    <property type="match status" value="1"/>
</dbReference>
<dbReference type="PRINTS" id="PR00996">
    <property type="entry name" value="CHERMTFRASE"/>
</dbReference>
<dbReference type="GO" id="GO:0008983">
    <property type="term" value="F:protein-glutamate O-methyltransferase activity"/>
    <property type="evidence" value="ECO:0007669"/>
    <property type="project" value="UniProtKB-EC"/>
</dbReference>
<accession>A0A0H3FXX3</accession>
<evidence type="ECO:0000259" key="7">
    <source>
        <dbReference type="PROSITE" id="PS50123"/>
    </source>
</evidence>
<dbReference type="Pfam" id="PF03705">
    <property type="entry name" value="CheR_N"/>
    <property type="match status" value="1"/>
</dbReference>
<feature type="binding site" evidence="6">
    <location>
        <position position="132"/>
    </location>
    <ligand>
        <name>S-adenosyl-L-methionine</name>
        <dbReference type="ChEBI" id="CHEBI:59789"/>
    </ligand>
</feature>
<dbReference type="InterPro" id="IPR022642">
    <property type="entry name" value="CheR_C"/>
</dbReference>
<dbReference type="InterPro" id="IPR026024">
    <property type="entry name" value="Chemotaxis_MeTrfase_CheR"/>
</dbReference>
<feature type="binding site" evidence="6">
    <location>
        <position position="90"/>
    </location>
    <ligand>
        <name>S-adenosyl-L-methionine</name>
        <dbReference type="ChEBI" id="CHEBI:59789"/>
    </ligand>
</feature>
<dbReference type="eggNOG" id="COG1352">
    <property type="taxonomic scope" value="Bacteria"/>
</dbReference>
<dbReference type="Proteomes" id="UP000001494">
    <property type="component" value="Chromosome"/>
</dbReference>
<organism evidence="8 9">
    <name type="scientific">Zymomonas mobilis subsp. mobilis (strain ATCC 10988 / DSM 424 / LMG 404 / NCIMB 8938 / NRRL B-806 / ZM1)</name>
    <dbReference type="NCBI Taxonomy" id="555217"/>
    <lineage>
        <taxon>Bacteria</taxon>
        <taxon>Pseudomonadati</taxon>
        <taxon>Pseudomonadota</taxon>
        <taxon>Alphaproteobacteria</taxon>
        <taxon>Sphingomonadales</taxon>
        <taxon>Zymomonadaceae</taxon>
        <taxon>Zymomonas</taxon>
    </lineage>
</organism>
<feature type="binding site" evidence="6">
    <location>
        <begin position="216"/>
        <end position="217"/>
    </location>
    <ligand>
        <name>S-adenosyl-L-methionine</name>
        <dbReference type="ChEBI" id="CHEBI:59789"/>
    </ligand>
</feature>
<dbReference type="Gene3D" id="1.10.155.10">
    <property type="entry name" value="Chemotaxis receptor methyltransferase CheR, N-terminal domain"/>
    <property type="match status" value="1"/>
</dbReference>
<proteinExistence type="predicted"/>
<gene>
    <name evidence="8" type="ordered locus">Zmob_0740</name>
</gene>
<dbReference type="EMBL" id="CP002850">
    <property type="protein sequence ID" value="AEH62581.1"/>
    <property type="molecule type" value="Genomic_DNA"/>
</dbReference>
<dbReference type="RefSeq" id="WP_011240055.1">
    <property type="nucleotide sequence ID" value="NC_017262.1"/>
</dbReference>
<dbReference type="InterPro" id="IPR036804">
    <property type="entry name" value="CheR_N_sf"/>
</dbReference>
<name>A0A0H3FXX3_ZYMMA</name>
<evidence type="ECO:0000256" key="1">
    <source>
        <dbReference type="ARBA" id="ARBA00001541"/>
    </source>
</evidence>
<evidence type="ECO:0000256" key="2">
    <source>
        <dbReference type="ARBA" id="ARBA00022603"/>
    </source>
</evidence>
<dbReference type="KEGG" id="zmm:Zmob_0740"/>
<evidence type="ECO:0000256" key="3">
    <source>
        <dbReference type="ARBA" id="ARBA00022679"/>
    </source>
</evidence>
<dbReference type="PROSITE" id="PS50123">
    <property type="entry name" value="CHER"/>
    <property type="match status" value="1"/>
</dbReference>
<evidence type="ECO:0000256" key="6">
    <source>
        <dbReference type="PIRSR" id="PIRSR000410-1"/>
    </source>
</evidence>
<dbReference type="AlphaFoldDB" id="A0A0H3FXX3"/>
<dbReference type="InterPro" id="IPR029063">
    <property type="entry name" value="SAM-dependent_MTases_sf"/>
</dbReference>
<dbReference type="InterPro" id="IPR022641">
    <property type="entry name" value="CheR_N"/>
</dbReference>
<dbReference type="SMART" id="SM00138">
    <property type="entry name" value="MeTrc"/>
    <property type="match status" value="1"/>
</dbReference>
<reference evidence="8 9" key="1">
    <citation type="journal article" date="2011" name="J. Bacteriol.">
        <title>Genome sequence of the ethanol-producing Zymomonas mobilis subsp. mobilis lectotype strain ATCC 10988.</title>
        <authorList>
            <person name="Pappas K.M."/>
            <person name="Kouvelis V.N."/>
            <person name="Saunders E."/>
            <person name="Brettin T.S."/>
            <person name="Bruce D."/>
            <person name="Detter C."/>
            <person name="Balakireva M."/>
            <person name="Han C.S."/>
            <person name="Savvakis G."/>
            <person name="Kyrpides N.C."/>
            <person name="Typas M.A."/>
        </authorList>
    </citation>
    <scope>NUCLEOTIDE SEQUENCE [LARGE SCALE GENOMIC DNA]</scope>
    <source>
        <strain evidence="9">ATCC 10988 / DSM 424 / CCUG 17860 / LMG 404 / NCIMB 8938 / NRRL B-806 / ZM1</strain>
    </source>
</reference>
<dbReference type="InterPro" id="IPR050903">
    <property type="entry name" value="Bact_Chemotaxis_MeTrfase"/>
</dbReference>
<evidence type="ECO:0000313" key="8">
    <source>
        <dbReference type="EMBL" id="AEH62581.1"/>
    </source>
</evidence>
<sequence>MTLTTDTKNALPSERREFEYTLKDFEKVRDLVYQNAGITLQSSKTNLVYSRLSKRLRACGMQRFKDYLTYLDENEEERTRAVTSLTTNHTSFFREKHHFDHLVNEVWPALKKKLESGGRVRIWSAGCSSGEEPYTLAMALAGTDRNLPRWLLKHDFRILASDLAPHVLATARAGRYPNSIAESIPASLRNLWMTADGDSMVVNPICQQLIAFRELNLLGTWPMRHQFDVIFCRNVMIYFDEPTKSTLFQNFSKKLVTGGYLYIGHSERLVGKASQDFVSKGQTIYQKRSM</sequence>
<dbReference type="SUPFAM" id="SSF47757">
    <property type="entry name" value="Chemotaxis receptor methyltransferase CheR, N-terminal domain"/>
    <property type="match status" value="1"/>
</dbReference>
<comment type="function">
    <text evidence="5">Methylation of the membrane-bound methyl-accepting chemotaxis proteins (MCP) to form gamma-glutamyl methyl ester residues in MCP.</text>
</comment>
<dbReference type="Pfam" id="PF01739">
    <property type="entry name" value="CheR"/>
    <property type="match status" value="1"/>
</dbReference>
<dbReference type="InterPro" id="IPR000780">
    <property type="entry name" value="CheR_MeTrfase"/>
</dbReference>
<dbReference type="EC" id="2.1.1.80" evidence="5"/>
<keyword evidence="4 5" id="KW-0949">S-adenosyl-L-methionine</keyword>
<dbReference type="Gene3D" id="3.40.50.150">
    <property type="entry name" value="Vaccinia Virus protein VP39"/>
    <property type="match status" value="1"/>
</dbReference>
<dbReference type="PANTHER" id="PTHR24422:SF19">
    <property type="entry name" value="CHEMOTAXIS PROTEIN METHYLTRANSFERASE"/>
    <property type="match status" value="1"/>
</dbReference>
<feature type="binding site" evidence="6">
    <location>
        <position position="94"/>
    </location>
    <ligand>
        <name>S-adenosyl-L-methionine</name>
        <dbReference type="ChEBI" id="CHEBI:59789"/>
    </ligand>
</feature>
<comment type="catalytic activity">
    <reaction evidence="1 5">
        <text>L-glutamyl-[protein] + S-adenosyl-L-methionine = [protein]-L-glutamate 5-O-methyl ester + S-adenosyl-L-homocysteine</text>
        <dbReference type="Rhea" id="RHEA:24452"/>
        <dbReference type="Rhea" id="RHEA-COMP:10208"/>
        <dbReference type="Rhea" id="RHEA-COMP:10311"/>
        <dbReference type="ChEBI" id="CHEBI:29973"/>
        <dbReference type="ChEBI" id="CHEBI:57856"/>
        <dbReference type="ChEBI" id="CHEBI:59789"/>
        <dbReference type="ChEBI" id="CHEBI:82795"/>
        <dbReference type="EC" id="2.1.1.80"/>
    </reaction>
</comment>
<dbReference type="PANTHER" id="PTHR24422">
    <property type="entry name" value="CHEMOTAXIS PROTEIN METHYLTRANSFERASE"/>
    <property type="match status" value="1"/>
</dbReference>